<dbReference type="STRING" id="224013.ACX27_04070"/>
<reference evidence="2" key="1">
    <citation type="submission" date="2015-07" db="EMBL/GenBank/DDBJ databases">
        <title>Genome Of Nitrogen-Fixing Cyanobacterium Nostoc piscinale CENA21 From Solimoes/Amazon River Floodplain Sediments And Comparative Genomics To Uncover Biosynthetic Natural Products Potential.</title>
        <authorList>
            <person name="Leao T.F."/>
            <person name="Leao P.N."/>
            <person name="Guimaraes P.I."/>
            <person name="de Melo A.G.C."/>
            <person name="Ramos R.T.J."/>
            <person name="Silva A."/>
            <person name="Fiore M.F."/>
            <person name="Schneider M.P.C."/>
        </authorList>
    </citation>
    <scope>NUCLEOTIDE SEQUENCE [LARGE SCALE GENOMIC DNA]</scope>
    <source>
        <strain evidence="2">CENA21</strain>
    </source>
</reference>
<gene>
    <name evidence="1" type="ORF">ACX27_04070</name>
</gene>
<keyword evidence="2" id="KW-1185">Reference proteome</keyword>
<dbReference type="KEGG" id="npz:ACX27_04070"/>
<dbReference type="PATRIC" id="fig|224013.5.peg.979"/>
<sequence>MLTARTWRKHKTNIVFGGAVLVSLAFSSGDISRNMQSLSAIKEQNATNSEKQTKLEQQLAFEEEQAKIADTRYTKGCLPIVAGEYPNIRYVSIFEGQTLTDRHTETPLPSGTVVCDGQGNTGVVEDNGVVGAIAFTGNRDVIAKRLKRFRGGIYSQPVGGN</sequence>
<evidence type="ECO:0000313" key="1">
    <source>
        <dbReference type="EMBL" id="ALF52212.1"/>
    </source>
</evidence>
<protein>
    <submittedName>
        <fullName evidence="1">Uncharacterized protein</fullName>
    </submittedName>
</protein>
<dbReference type="Proteomes" id="UP000062645">
    <property type="component" value="Chromosome"/>
</dbReference>
<accession>A0A0M5MHT2</accession>
<proteinExistence type="predicted"/>
<organism evidence="1 2">
    <name type="scientific">Nostoc piscinale CENA21</name>
    <dbReference type="NCBI Taxonomy" id="224013"/>
    <lineage>
        <taxon>Bacteria</taxon>
        <taxon>Bacillati</taxon>
        <taxon>Cyanobacteriota</taxon>
        <taxon>Cyanophyceae</taxon>
        <taxon>Nostocales</taxon>
        <taxon>Nostocaceae</taxon>
        <taxon>Nostoc</taxon>
    </lineage>
</organism>
<name>A0A0M5MHT2_9NOSO</name>
<evidence type="ECO:0000313" key="2">
    <source>
        <dbReference type="Proteomes" id="UP000062645"/>
    </source>
</evidence>
<reference evidence="1 2" key="2">
    <citation type="journal article" date="2016" name="Genome Announc.">
        <title>Draft Genome Sequence of the N2-Fixing Cyanobacterium Nostoc piscinale CENA21, Isolated from the Brazilian Amazon Floodplain.</title>
        <authorList>
            <person name="Leao T."/>
            <person name="Guimaraes P.I."/>
            <person name="de Melo A.G."/>
            <person name="Ramos R.T."/>
            <person name="Leao P.N."/>
            <person name="Silva A."/>
            <person name="Fiore M.F."/>
            <person name="Schneider M.P."/>
        </authorList>
    </citation>
    <scope>NUCLEOTIDE SEQUENCE [LARGE SCALE GENOMIC DNA]</scope>
    <source>
        <strain evidence="1 2">CENA21</strain>
    </source>
</reference>
<dbReference type="AlphaFoldDB" id="A0A0M5MHT2"/>
<dbReference type="EMBL" id="CP012036">
    <property type="protein sequence ID" value="ALF52212.1"/>
    <property type="molecule type" value="Genomic_DNA"/>
</dbReference>